<evidence type="ECO:0000313" key="3">
    <source>
        <dbReference type="Proteomes" id="UP000229574"/>
    </source>
</evidence>
<keyword evidence="1" id="KW-0812">Transmembrane</keyword>
<protein>
    <submittedName>
        <fullName evidence="2">Uncharacterized protein</fullName>
    </submittedName>
</protein>
<accession>A0A2H0WZ03</accession>
<keyword evidence="1" id="KW-1133">Transmembrane helix</keyword>
<keyword evidence="1" id="KW-0472">Membrane</keyword>
<feature type="transmembrane region" description="Helical" evidence="1">
    <location>
        <begin position="34"/>
        <end position="55"/>
    </location>
</feature>
<dbReference type="EMBL" id="PEYY01000086">
    <property type="protein sequence ID" value="PIS17906.1"/>
    <property type="molecule type" value="Genomic_DNA"/>
</dbReference>
<evidence type="ECO:0000256" key="1">
    <source>
        <dbReference type="SAM" id="Phobius"/>
    </source>
</evidence>
<gene>
    <name evidence="2" type="ORF">COT54_02165</name>
</gene>
<comment type="caution">
    <text evidence="2">The sequence shown here is derived from an EMBL/GenBank/DDBJ whole genome shotgun (WGS) entry which is preliminary data.</text>
</comment>
<proteinExistence type="predicted"/>
<organism evidence="2 3">
    <name type="scientific">Candidatus Collierbacteria bacterium CG09_land_8_20_14_0_10_46_12</name>
    <dbReference type="NCBI Taxonomy" id="1974533"/>
    <lineage>
        <taxon>Bacteria</taxon>
        <taxon>Candidatus Collieribacteriota</taxon>
    </lineage>
</organism>
<sequence>MDTQPIINNAPITPVGAGSSRPLEPVIPPKSSHLLPIILSSLLTALVLFGIYFLFLNKTPKIITTNSTPTPTVSTAELASADPTSTWQTYTDTIHQYLISYPATWKEENNPNVAQTNLIGREMAVSITWSQHAADDGNAGGCLTSCNFTGPDGSYNWTLLKQESDTKDNTGLIIRANIGNDNPNNRDLIDQILSTFKFTN</sequence>
<reference evidence="3" key="1">
    <citation type="submission" date="2017-09" db="EMBL/GenBank/DDBJ databases">
        <title>Depth-based differentiation of microbial function through sediment-hosted aquifers and enrichment of novel symbionts in the deep terrestrial subsurface.</title>
        <authorList>
            <person name="Probst A.J."/>
            <person name="Ladd B."/>
            <person name="Jarett J.K."/>
            <person name="Geller-Mcgrath D.E."/>
            <person name="Sieber C.M.K."/>
            <person name="Emerson J.B."/>
            <person name="Anantharaman K."/>
            <person name="Thomas B.C."/>
            <person name="Malmstrom R."/>
            <person name="Stieglmeier M."/>
            <person name="Klingl A."/>
            <person name="Woyke T."/>
            <person name="Ryan C.M."/>
            <person name="Banfield J.F."/>
        </authorList>
    </citation>
    <scope>NUCLEOTIDE SEQUENCE [LARGE SCALE GENOMIC DNA]</scope>
</reference>
<name>A0A2H0WZ03_9BACT</name>
<dbReference type="AlphaFoldDB" id="A0A2H0WZ03"/>
<evidence type="ECO:0000313" key="2">
    <source>
        <dbReference type="EMBL" id="PIS17906.1"/>
    </source>
</evidence>
<dbReference type="Proteomes" id="UP000229574">
    <property type="component" value="Unassembled WGS sequence"/>
</dbReference>